<feature type="chain" id="PRO_5003021129" evidence="1">
    <location>
        <begin position="23"/>
        <end position="109"/>
    </location>
</feature>
<organism evidence="2 3">
    <name type="scientific">Sphaerobacter thermophilus (strain ATCC 49802 / DSM 20745 / KCCM 41009 / NCIMB 13125 / S 6022)</name>
    <dbReference type="NCBI Taxonomy" id="479434"/>
    <lineage>
        <taxon>Bacteria</taxon>
        <taxon>Pseudomonadati</taxon>
        <taxon>Thermomicrobiota</taxon>
        <taxon>Thermomicrobia</taxon>
        <taxon>Sphaerobacterales</taxon>
        <taxon>Sphaerobacterineae</taxon>
        <taxon>Sphaerobacteraceae</taxon>
        <taxon>Sphaerobacter</taxon>
    </lineage>
</organism>
<keyword evidence="3" id="KW-1185">Reference proteome</keyword>
<dbReference type="RefSeq" id="WP_012871810.1">
    <property type="nucleotide sequence ID" value="NC_013523.1"/>
</dbReference>
<reference evidence="2 3" key="2">
    <citation type="journal article" date="2010" name="Stand. Genomic Sci.">
        <title>Complete genome sequence of Desulfohalobium retbaense type strain (HR(100)).</title>
        <authorList>
            <person name="Spring S."/>
            <person name="Nolan M."/>
            <person name="Lapidus A."/>
            <person name="Glavina Del Rio T."/>
            <person name="Copeland A."/>
            <person name="Tice H."/>
            <person name="Cheng J.F."/>
            <person name="Lucas S."/>
            <person name="Land M."/>
            <person name="Chen F."/>
            <person name="Bruce D."/>
            <person name="Goodwin L."/>
            <person name="Pitluck S."/>
            <person name="Ivanova N."/>
            <person name="Mavromatis K."/>
            <person name="Mikhailova N."/>
            <person name="Pati A."/>
            <person name="Chen A."/>
            <person name="Palaniappan K."/>
            <person name="Hauser L."/>
            <person name="Chang Y.J."/>
            <person name="Jeffries C.D."/>
            <person name="Munk C."/>
            <person name="Kiss H."/>
            <person name="Chain P."/>
            <person name="Han C."/>
            <person name="Brettin T."/>
            <person name="Detter J.C."/>
            <person name="Schuler E."/>
            <person name="Goker M."/>
            <person name="Rohde M."/>
            <person name="Bristow J."/>
            <person name="Eisen J.A."/>
            <person name="Markowitz V."/>
            <person name="Hugenholtz P."/>
            <person name="Kyrpides N.C."/>
            <person name="Klenk H.P."/>
        </authorList>
    </citation>
    <scope>NUCLEOTIDE SEQUENCE [LARGE SCALE GENOMIC DNA]</scope>
    <source>
        <strain evidence="3">ATCC 49802 / DSM 20745 / S 6022</strain>
    </source>
</reference>
<evidence type="ECO:0000256" key="1">
    <source>
        <dbReference type="SAM" id="SignalP"/>
    </source>
</evidence>
<evidence type="ECO:0000313" key="3">
    <source>
        <dbReference type="Proteomes" id="UP000002027"/>
    </source>
</evidence>
<dbReference type="KEGG" id="sti:Sthe_1328"/>
<sequence>MRLVVGLLLLMPALPSTHTVHAVDSSTPEEALPDETEFHAPWSRYDTPVATGRVSRTWTWGGEVTDTPIVERYEEGPVDIGIPEPGSRWVQYVDKGRMEANPRWNPGAG</sequence>
<evidence type="ECO:0000313" key="2">
    <source>
        <dbReference type="EMBL" id="ACZ38763.1"/>
    </source>
</evidence>
<reference evidence="3" key="1">
    <citation type="submission" date="2009-11" db="EMBL/GenBank/DDBJ databases">
        <title>The complete chromosome 1 of Sphaerobacter thermophilus DSM 20745.</title>
        <authorList>
            <person name="Lucas S."/>
            <person name="Copeland A."/>
            <person name="Lapidus A."/>
            <person name="Glavina del Rio T."/>
            <person name="Dalin E."/>
            <person name="Tice H."/>
            <person name="Bruce D."/>
            <person name="Goodwin L."/>
            <person name="Pitluck S."/>
            <person name="Kyrpides N."/>
            <person name="Mavromatis K."/>
            <person name="Ivanova N."/>
            <person name="Mikhailova N."/>
            <person name="LaButti K.M."/>
            <person name="Clum A."/>
            <person name="Sun H.I."/>
            <person name="Brettin T."/>
            <person name="Detter J.C."/>
            <person name="Han C."/>
            <person name="Larimer F."/>
            <person name="Land M."/>
            <person name="Hauser L."/>
            <person name="Markowitz V."/>
            <person name="Cheng J.F."/>
            <person name="Hugenholtz P."/>
            <person name="Woyke T."/>
            <person name="Wu D."/>
            <person name="Steenblock K."/>
            <person name="Schneider S."/>
            <person name="Pukall R."/>
            <person name="Goeker M."/>
            <person name="Klenk H.P."/>
            <person name="Eisen J.A."/>
        </authorList>
    </citation>
    <scope>NUCLEOTIDE SEQUENCE [LARGE SCALE GENOMIC DNA]</scope>
    <source>
        <strain evidence="3">ATCC 49802 / DSM 20745 / S 6022</strain>
    </source>
</reference>
<feature type="signal peptide" evidence="1">
    <location>
        <begin position="1"/>
        <end position="22"/>
    </location>
</feature>
<dbReference type="EMBL" id="CP001823">
    <property type="protein sequence ID" value="ACZ38763.1"/>
    <property type="molecule type" value="Genomic_DNA"/>
</dbReference>
<dbReference type="AlphaFoldDB" id="D1C3E6"/>
<dbReference type="HOGENOM" id="CLU_2182284_0_0_0"/>
<keyword evidence="1" id="KW-0732">Signal</keyword>
<name>D1C3E6_SPHTD</name>
<proteinExistence type="predicted"/>
<protein>
    <submittedName>
        <fullName evidence="2">Uncharacterized protein</fullName>
    </submittedName>
</protein>
<dbReference type="InParanoid" id="D1C3E6"/>
<dbReference type="Proteomes" id="UP000002027">
    <property type="component" value="Chromosome 1"/>
</dbReference>
<accession>D1C3E6</accession>
<gene>
    <name evidence="2" type="ordered locus">Sthe_1328</name>
</gene>